<evidence type="ECO:0000313" key="2">
    <source>
        <dbReference type="EMBL" id="AJD93087.1"/>
    </source>
</evidence>
<dbReference type="InterPro" id="IPR003607">
    <property type="entry name" value="HD/PDEase_dom"/>
</dbReference>
<dbReference type="PANTHER" id="PTHR43155:SF2">
    <property type="entry name" value="CYCLIC DI-GMP PHOSPHODIESTERASE PA4108"/>
    <property type="match status" value="1"/>
</dbReference>
<organism evidence="2 3">
    <name type="scientific">Jeotgalibacillus malaysiensis</name>
    <dbReference type="NCBI Taxonomy" id="1508404"/>
    <lineage>
        <taxon>Bacteria</taxon>
        <taxon>Bacillati</taxon>
        <taxon>Bacillota</taxon>
        <taxon>Bacilli</taxon>
        <taxon>Bacillales</taxon>
        <taxon>Caryophanaceae</taxon>
        <taxon>Jeotgalibacillus</taxon>
    </lineage>
</organism>
<dbReference type="SMART" id="SM00471">
    <property type="entry name" value="HDc"/>
    <property type="match status" value="1"/>
</dbReference>
<evidence type="ECO:0000313" key="3">
    <source>
        <dbReference type="Proteomes" id="UP000031449"/>
    </source>
</evidence>
<keyword evidence="2" id="KW-0614">Plasmid</keyword>
<dbReference type="Proteomes" id="UP000031449">
    <property type="component" value="Plasmid unnamed"/>
</dbReference>
<dbReference type="BioCyc" id="JESP1508404:G14D9-13053-MONOMER"/>
<reference evidence="2 3" key="1">
    <citation type="submission" date="2014-08" db="EMBL/GenBank/DDBJ databases">
        <title>Complete genome of a marine bacteria Jeotgalibacillus malaysiensis.</title>
        <authorList>
            <person name="Yaakop A.S."/>
            <person name="Chan K.-G."/>
            <person name="Goh K.M."/>
        </authorList>
    </citation>
    <scope>NUCLEOTIDE SEQUENCE [LARGE SCALE GENOMIC DNA]</scope>
    <source>
        <strain evidence="2 3">D5</strain>
        <plasmid evidence="3">Plasmid</plasmid>
    </source>
</reference>
<evidence type="ECO:0000259" key="1">
    <source>
        <dbReference type="PROSITE" id="PS51832"/>
    </source>
</evidence>
<dbReference type="AlphaFoldDB" id="A0A0B5AWJ0"/>
<dbReference type="CDD" id="cd00077">
    <property type="entry name" value="HDc"/>
    <property type="match status" value="1"/>
</dbReference>
<accession>A0A0B5AWJ0</accession>
<dbReference type="PANTHER" id="PTHR43155">
    <property type="entry name" value="CYCLIC DI-GMP PHOSPHODIESTERASE PA4108-RELATED"/>
    <property type="match status" value="1"/>
</dbReference>
<protein>
    <recommendedName>
        <fullName evidence="1">HD-GYP domain-containing protein</fullName>
    </recommendedName>
</protein>
<dbReference type="KEGG" id="jeo:JMA_37690"/>
<dbReference type="Gene3D" id="1.10.3210.10">
    <property type="entry name" value="Hypothetical protein af1432"/>
    <property type="match status" value="1"/>
</dbReference>
<gene>
    <name evidence="2" type="ORF">JMA_37690</name>
</gene>
<dbReference type="SUPFAM" id="SSF109604">
    <property type="entry name" value="HD-domain/PDEase-like"/>
    <property type="match status" value="1"/>
</dbReference>
<dbReference type="OrthoDB" id="9759601at2"/>
<dbReference type="EMBL" id="CP009417">
    <property type="protein sequence ID" value="AJD93087.1"/>
    <property type="molecule type" value="Genomic_DNA"/>
</dbReference>
<dbReference type="HOGENOM" id="CLU_000445_92_3_9"/>
<name>A0A0B5AWJ0_9BACL</name>
<feature type="domain" description="HD-GYP" evidence="1">
    <location>
        <begin position="5"/>
        <end position="196"/>
    </location>
</feature>
<dbReference type="Pfam" id="PF13487">
    <property type="entry name" value="HD_5"/>
    <property type="match status" value="1"/>
</dbReference>
<sequence length="202" mass="23519">METALHNKAMVKLGMMFFTHHQEHQETIYHTLRCAKMIKGFGSYLGYDELDISLLEKGALLHDIGKFEVCGETLYASRKLTNTEFALIKKHPIMGHIEGFEPEALAMKEQHHEYLDGSGYPLGLKGAEIHPFAQMLTIVDVYDALKYARSYKKSWNNAEIFEEMMRYRGTRFNPIYLDAFFKYLFEASFIEEPFDFSYKKAN</sequence>
<dbReference type="PROSITE" id="PS51832">
    <property type="entry name" value="HD_GYP"/>
    <property type="match status" value="1"/>
</dbReference>
<proteinExistence type="predicted"/>
<dbReference type="InterPro" id="IPR037522">
    <property type="entry name" value="HD_GYP_dom"/>
</dbReference>
<geneLocation type="plasmid" evidence="3"/>
<keyword evidence="3" id="KW-1185">Reference proteome</keyword>